<accession>A0A917ARM2</accession>
<reference evidence="1" key="2">
    <citation type="submission" date="2020-09" db="EMBL/GenBank/DDBJ databases">
        <authorList>
            <person name="Sun Q."/>
            <person name="Zhou Y."/>
        </authorList>
    </citation>
    <scope>NUCLEOTIDE SEQUENCE</scope>
    <source>
        <strain evidence="1">CGMCC 1.15388</strain>
    </source>
</reference>
<dbReference type="AlphaFoldDB" id="A0A917ARM2"/>
<dbReference type="GO" id="GO:0009036">
    <property type="term" value="F:type II site-specific deoxyribonuclease activity"/>
    <property type="evidence" value="ECO:0007669"/>
    <property type="project" value="InterPro"/>
</dbReference>
<dbReference type="Proteomes" id="UP000633136">
    <property type="component" value="Unassembled WGS sequence"/>
</dbReference>
<sequence length="543" mass="60006">MLPRPKRRLVSVPHILQTWLLSAQEIALEDPDDTWSGNRERHIRFEEILESEGIKRPGKRRDASGSGGRTYAAMLKALGLIFTRESDSKAYLTIAGEELINGGSPSQIISTQVMRLQYPSPYSLSIRLSPELKVRPALLVLQLLLDPRVGSLSEEEIGTIVMKHGTSNSSETVEAIVHELLAVRNGNQPSPDEPRVEESSAGPIDFFFSGEAVAWDAEGSVGSARNASTKLLETANVFVNWLDYTQFLGREEGGVWVLDEKRATVHRAVDHFLAEPLLSEPEREETFQRRFGRGPNKTKDTRNLDQQATVTARMVEESLIKAKYLGIAEQRPVNGVDDELVNEISGLTGIAAAQVERFLRREYPHGNYGLFLNEYVQMAYESRNRANDFEVATTEIFRTMLSVEAEHTGISGQRTPDVVVRDGETDRWGLIDNKAYRAYSLGSGDDRAMREYLRNYLEKASAAGAKLDFFLYIAAGFKSGVVSKLNTITEETGVPGSAIDVQAMAQLAKSFAASSATGSDLFDLFQKQGIITLGDVNALLGGR</sequence>
<dbReference type="Gene3D" id="3.40.91.30">
    <property type="match status" value="1"/>
</dbReference>
<reference evidence="1" key="1">
    <citation type="journal article" date="2014" name="Int. J. Syst. Evol. Microbiol.">
        <title>Complete genome sequence of Corynebacterium casei LMG S-19264T (=DSM 44701T), isolated from a smear-ripened cheese.</title>
        <authorList>
            <consortium name="US DOE Joint Genome Institute (JGI-PGF)"/>
            <person name="Walter F."/>
            <person name="Albersmeier A."/>
            <person name="Kalinowski J."/>
            <person name="Ruckert C."/>
        </authorList>
    </citation>
    <scope>NUCLEOTIDE SEQUENCE</scope>
    <source>
        <strain evidence="1">CGMCC 1.15388</strain>
    </source>
</reference>
<organism evidence="1 2">
    <name type="scientific">Nesterenkonia cremea</name>
    <dbReference type="NCBI Taxonomy" id="1882340"/>
    <lineage>
        <taxon>Bacteria</taxon>
        <taxon>Bacillati</taxon>
        <taxon>Actinomycetota</taxon>
        <taxon>Actinomycetes</taxon>
        <taxon>Micrococcales</taxon>
        <taxon>Micrococcaceae</taxon>
        <taxon>Nesterenkonia</taxon>
    </lineage>
</organism>
<evidence type="ECO:0000313" key="1">
    <source>
        <dbReference type="EMBL" id="GGE65015.1"/>
    </source>
</evidence>
<dbReference type="EMBL" id="BMIS01000003">
    <property type="protein sequence ID" value="GGE65015.1"/>
    <property type="molecule type" value="Genomic_DNA"/>
</dbReference>
<dbReference type="SUPFAM" id="SSF52980">
    <property type="entry name" value="Restriction endonuclease-like"/>
    <property type="match status" value="1"/>
</dbReference>
<comment type="caution">
    <text evidence="1">The sequence shown here is derived from an EMBL/GenBank/DDBJ whole genome shotgun (WGS) entry which is preliminary data.</text>
</comment>
<evidence type="ECO:0000313" key="2">
    <source>
        <dbReference type="Proteomes" id="UP000633136"/>
    </source>
</evidence>
<dbReference type="GO" id="GO:0009307">
    <property type="term" value="P:DNA restriction-modification system"/>
    <property type="evidence" value="ECO:0007669"/>
    <property type="project" value="InterPro"/>
</dbReference>
<proteinExistence type="predicted"/>
<gene>
    <name evidence="1" type="ORF">GCM10011401_10220</name>
</gene>
<protein>
    <recommendedName>
        <fullName evidence="3">FokI cleavage domain-containing protein</fullName>
    </recommendedName>
</protein>
<name>A0A917ARM2_9MICC</name>
<keyword evidence="2" id="KW-1185">Reference proteome</keyword>
<evidence type="ECO:0008006" key="3">
    <source>
        <dbReference type="Google" id="ProtNLM"/>
    </source>
</evidence>
<dbReference type="InterPro" id="IPR011335">
    <property type="entry name" value="Restrct_endonuc-II-like"/>
</dbReference>